<dbReference type="SUPFAM" id="SSF48726">
    <property type="entry name" value="Immunoglobulin"/>
    <property type="match status" value="2"/>
</dbReference>
<feature type="domain" description="Ig-like" evidence="6">
    <location>
        <begin position="155"/>
        <end position="253"/>
    </location>
</feature>
<dbReference type="InterPro" id="IPR013098">
    <property type="entry name" value="Ig_I-set"/>
</dbReference>
<dbReference type="PROSITE" id="PS50835">
    <property type="entry name" value="IG_LIKE"/>
    <property type="match status" value="2"/>
</dbReference>
<accession>A0ABN8M4E7</accession>
<sequence length="366" mass="41235">MDFSVRCIVIALGILTVSVEGFYGALDKFGIVEPFPDNIYPIESTSAQVTCVAFDSTGIKTPERIEFMRKDNFARYTFITANENIYFTNRTEEVDKGGKKLKKLIVTMHIRNVTLEHDSTYGQLGRFECHAFAVGSPLERRHGFSVNVIESNEIPVVSVTKVNMLQHGDSITIFCNMTDTQNYGTVLKRISWLKNGVVQQSVRNPDPDYPADTLAPLVIKNAAARDGGNYSCELELWLRNIKPYNVSDSTMITIAPWFDKPQEDTDLNKFKEESVSFQCAAKGFPLDVEWKFQKSGEDNIRSCISTCGSDAKYRIHRDGIYAPYVLTVNDLQYSDSGSYYCCLPSNCSNDLKNNCQRFVLGVRGKK</sequence>
<dbReference type="Proteomes" id="UP001159427">
    <property type="component" value="Unassembled WGS sequence"/>
</dbReference>
<dbReference type="InterPro" id="IPR003599">
    <property type="entry name" value="Ig_sub"/>
</dbReference>
<reference evidence="7 8" key="1">
    <citation type="submission" date="2022-05" db="EMBL/GenBank/DDBJ databases">
        <authorList>
            <consortium name="Genoscope - CEA"/>
            <person name="William W."/>
        </authorList>
    </citation>
    <scope>NUCLEOTIDE SEQUENCE [LARGE SCALE GENOMIC DNA]</scope>
</reference>
<evidence type="ECO:0000256" key="2">
    <source>
        <dbReference type="ARBA" id="ARBA00023136"/>
    </source>
</evidence>
<keyword evidence="4" id="KW-0325">Glycoprotein</keyword>
<dbReference type="Pfam" id="PF07679">
    <property type="entry name" value="I-set"/>
    <property type="match status" value="1"/>
</dbReference>
<evidence type="ECO:0000259" key="6">
    <source>
        <dbReference type="PROSITE" id="PS50835"/>
    </source>
</evidence>
<organism evidence="7 8">
    <name type="scientific">Porites evermanni</name>
    <dbReference type="NCBI Taxonomy" id="104178"/>
    <lineage>
        <taxon>Eukaryota</taxon>
        <taxon>Metazoa</taxon>
        <taxon>Cnidaria</taxon>
        <taxon>Anthozoa</taxon>
        <taxon>Hexacorallia</taxon>
        <taxon>Scleractinia</taxon>
        <taxon>Fungiina</taxon>
        <taxon>Poritidae</taxon>
        <taxon>Porites</taxon>
    </lineage>
</organism>
<dbReference type="InterPro" id="IPR007110">
    <property type="entry name" value="Ig-like_dom"/>
</dbReference>
<dbReference type="EMBL" id="CALNXI010000255">
    <property type="protein sequence ID" value="CAH3023304.1"/>
    <property type="molecule type" value="Genomic_DNA"/>
</dbReference>
<dbReference type="SMART" id="SM00409">
    <property type="entry name" value="IG"/>
    <property type="match status" value="3"/>
</dbReference>
<keyword evidence="2" id="KW-0472">Membrane</keyword>
<dbReference type="InterPro" id="IPR051275">
    <property type="entry name" value="Cell_adhesion_signaling"/>
</dbReference>
<evidence type="ECO:0000256" key="1">
    <source>
        <dbReference type="ARBA" id="ARBA00004479"/>
    </source>
</evidence>
<comment type="subcellular location">
    <subcellularLocation>
        <location evidence="1">Membrane</location>
        <topology evidence="1">Single-pass type I membrane protein</topology>
    </subcellularLocation>
</comment>
<dbReference type="InterPro" id="IPR036179">
    <property type="entry name" value="Ig-like_dom_sf"/>
</dbReference>
<gene>
    <name evidence="7" type="ORF">PEVE_00018840</name>
</gene>
<protein>
    <recommendedName>
        <fullName evidence="6">Ig-like domain-containing protein</fullName>
    </recommendedName>
</protein>
<dbReference type="Gene3D" id="2.60.40.10">
    <property type="entry name" value="Immunoglobulins"/>
    <property type="match status" value="2"/>
</dbReference>
<evidence type="ECO:0000313" key="8">
    <source>
        <dbReference type="Proteomes" id="UP001159427"/>
    </source>
</evidence>
<keyword evidence="5" id="KW-0393">Immunoglobulin domain</keyword>
<name>A0ABN8M4E7_9CNID</name>
<dbReference type="PANTHER" id="PTHR11640">
    <property type="entry name" value="NEPHRIN"/>
    <property type="match status" value="1"/>
</dbReference>
<evidence type="ECO:0000256" key="4">
    <source>
        <dbReference type="ARBA" id="ARBA00023180"/>
    </source>
</evidence>
<feature type="domain" description="Ig-like" evidence="6">
    <location>
        <begin position="256"/>
        <end position="341"/>
    </location>
</feature>
<evidence type="ECO:0000313" key="7">
    <source>
        <dbReference type="EMBL" id="CAH3023304.1"/>
    </source>
</evidence>
<evidence type="ECO:0000256" key="3">
    <source>
        <dbReference type="ARBA" id="ARBA00023157"/>
    </source>
</evidence>
<evidence type="ECO:0000256" key="5">
    <source>
        <dbReference type="ARBA" id="ARBA00023319"/>
    </source>
</evidence>
<keyword evidence="8" id="KW-1185">Reference proteome</keyword>
<dbReference type="CDD" id="cd00096">
    <property type="entry name" value="Ig"/>
    <property type="match status" value="1"/>
</dbReference>
<keyword evidence="3" id="KW-1015">Disulfide bond</keyword>
<comment type="caution">
    <text evidence="7">The sequence shown here is derived from an EMBL/GenBank/DDBJ whole genome shotgun (WGS) entry which is preliminary data.</text>
</comment>
<proteinExistence type="predicted"/>
<dbReference type="InterPro" id="IPR013783">
    <property type="entry name" value="Ig-like_fold"/>
</dbReference>